<organism evidence="1">
    <name type="scientific">uncultured Caudovirales phage</name>
    <dbReference type="NCBI Taxonomy" id="2100421"/>
    <lineage>
        <taxon>Viruses</taxon>
        <taxon>Duplodnaviria</taxon>
        <taxon>Heunggongvirae</taxon>
        <taxon>Uroviricota</taxon>
        <taxon>Caudoviricetes</taxon>
        <taxon>Peduoviridae</taxon>
        <taxon>Maltschvirus</taxon>
        <taxon>Maltschvirus maltsch</taxon>
    </lineage>
</organism>
<evidence type="ECO:0000313" key="1">
    <source>
        <dbReference type="EMBL" id="CAB4159544.1"/>
    </source>
</evidence>
<sequence>MTLPKELKDFHGIHAGEKIVVCGCGTSLLDFKEHHQDFITIGVNDVSALFDPTYLLVTDHAGRFNGNDRKNRVMQSKAKHLFTCAKGWRHKSLVYFELGSRSLVNLDNPSKVDHYLNSPYAAVNLAYKLGAKNIGLIGVDFTDGHFYNPKDGRHPLIKSNYLDKLNSAYGALAFELQKRGTTLVNLSEISKIQLKKMTIEDFKNL</sequence>
<reference evidence="1" key="1">
    <citation type="submission" date="2020-04" db="EMBL/GenBank/DDBJ databases">
        <authorList>
            <person name="Chiriac C."/>
            <person name="Salcher M."/>
            <person name="Ghai R."/>
            <person name="Kavagutti S V."/>
        </authorList>
    </citation>
    <scope>NUCLEOTIDE SEQUENCE</scope>
</reference>
<accession>A0A6J5NWE1</accession>
<dbReference type="EMBL" id="LR796670">
    <property type="protein sequence ID" value="CAB4159544.1"/>
    <property type="molecule type" value="Genomic_DNA"/>
</dbReference>
<protein>
    <submittedName>
        <fullName evidence="1">Uncharacterized protein</fullName>
    </submittedName>
</protein>
<proteinExistence type="predicted"/>
<dbReference type="Gene3D" id="3.90.1480.10">
    <property type="entry name" value="Alpha-2,3-sialyltransferase"/>
    <property type="match status" value="1"/>
</dbReference>
<gene>
    <name evidence="1" type="ORF">UFOVP699_280</name>
</gene>
<name>A0A6J5NWE1_9CAUD</name>